<reference evidence="1 2" key="1">
    <citation type="submission" date="2022-11" db="EMBL/GenBank/DDBJ databases">
        <title>Minimal conservation of predation-associated metabolite biosynthetic gene clusters underscores biosynthetic potential of Myxococcota including descriptions for ten novel species: Archangium lansinium sp. nov., Myxococcus landrumus sp. nov., Nannocystis bai.</title>
        <authorList>
            <person name="Ahearne A."/>
            <person name="Stevens C."/>
            <person name="Dowd S."/>
        </authorList>
    </citation>
    <scope>NUCLEOTIDE SEQUENCE [LARGE SCALE GENOMIC DNA]</scope>
    <source>
        <strain evidence="1 2">NCELM</strain>
    </source>
</reference>
<organism evidence="1 2">
    <name type="scientific">Nannocystis radixulma</name>
    <dbReference type="NCBI Taxonomy" id="2995305"/>
    <lineage>
        <taxon>Bacteria</taxon>
        <taxon>Pseudomonadati</taxon>
        <taxon>Myxococcota</taxon>
        <taxon>Polyangia</taxon>
        <taxon>Nannocystales</taxon>
        <taxon>Nannocystaceae</taxon>
        <taxon>Nannocystis</taxon>
    </lineage>
</organism>
<dbReference type="EMBL" id="JAQNDN010000001">
    <property type="protein sequence ID" value="MDC0667053.1"/>
    <property type="molecule type" value="Genomic_DNA"/>
</dbReference>
<evidence type="ECO:0000313" key="2">
    <source>
        <dbReference type="Proteomes" id="UP001217838"/>
    </source>
</evidence>
<name>A0ABT5AZY0_9BACT</name>
<proteinExistence type="predicted"/>
<protein>
    <submittedName>
        <fullName evidence="1">Uncharacterized protein</fullName>
    </submittedName>
</protein>
<gene>
    <name evidence="1" type="ORF">POL58_04860</name>
</gene>
<keyword evidence="2" id="KW-1185">Reference proteome</keyword>
<dbReference type="RefSeq" id="WP_271994885.1">
    <property type="nucleotide sequence ID" value="NZ_JAQNDN010000001.1"/>
</dbReference>
<sequence>MSSDCFEVRVASMDGTKVRLDVLTLTAGGLTDLCSSRAFALRVLDDALRRAADLVPGRWDTAQGKAEAQRLRAKWEQTALRAALPDNRSDWYVSEAWMRGHVGRFVASCTLVERRNFLSEEELSAREREIEEAVGGVCYTNQHHIWQPMRWQRCHNFTLDVVVTDPRWSEHLEVGLVFPTTAFDVWYE</sequence>
<dbReference type="Proteomes" id="UP001217838">
    <property type="component" value="Unassembled WGS sequence"/>
</dbReference>
<evidence type="ECO:0000313" key="1">
    <source>
        <dbReference type="EMBL" id="MDC0667053.1"/>
    </source>
</evidence>
<accession>A0ABT5AZY0</accession>
<comment type="caution">
    <text evidence="1">The sequence shown here is derived from an EMBL/GenBank/DDBJ whole genome shotgun (WGS) entry which is preliminary data.</text>
</comment>